<dbReference type="SMART" id="SM00388">
    <property type="entry name" value="HisKA"/>
    <property type="match status" value="1"/>
</dbReference>
<dbReference type="Pfam" id="PF00512">
    <property type="entry name" value="HisKA"/>
    <property type="match status" value="1"/>
</dbReference>
<dbReference type="PANTHER" id="PTHR43547">
    <property type="entry name" value="TWO-COMPONENT HISTIDINE KINASE"/>
    <property type="match status" value="1"/>
</dbReference>
<keyword evidence="4 9" id="KW-0808">Transferase</keyword>
<dbReference type="InterPro" id="IPR003594">
    <property type="entry name" value="HATPase_dom"/>
</dbReference>
<evidence type="ECO:0000259" key="7">
    <source>
        <dbReference type="PROSITE" id="PS50109"/>
    </source>
</evidence>
<dbReference type="Gene3D" id="3.40.50.2300">
    <property type="match status" value="1"/>
</dbReference>
<dbReference type="SUPFAM" id="SSF47384">
    <property type="entry name" value="Homodimeric domain of signal transducing histidine kinase"/>
    <property type="match status" value="1"/>
</dbReference>
<dbReference type="InterPro" id="IPR004358">
    <property type="entry name" value="Sig_transdc_His_kin-like_C"/>
</dbReference>
<keyword evidence="4 9" id="KW-0418">Kinase</keyword>
<dbReference type="PRINTS" id="PR00344">
    <property type="entry name" value="BCTRLSENSOR"/>
</dbReference>
<evidence type="ECO:0000256" key="2">
    <source>
        <dbReference type="ARBA" id="ARBA00012438"/>
    </source>
</evidence>
<dbReference type="GO" id="GO:0000155">
    <property type="term" value="F:phosphorelay sensor kinase activity"/>
    <property type="evidence" value="ECO:0007669"/>
    <property type="project" value="InterPro"/>
</dbReference>
<reference evidence="9" key="1">
    <citation type="journal article" date="2020" name="mSystems">
        <title>Genome- and Community-Level Interaction Insights into Carbon Utilization and Element Cycling Functions of Hydrothermarchaeota in Hydrothermal Sediment.</title>
        <authorList>
            <person name="Zhou Z."/>
            <person name="Liu Y."/>
            <person name="Xu W."/>
            <person name="Pan J."/>
            <person name="Luo Z.H."/>
            <person name="Li M."/>
        </authorList>
    </citation>
    <scope>NUCLEOTIDE SEQUENCE [LARGE SCALE GENOMIC DNA]</scope>
    <source>
        <strain evidence="9">SpSt-402</strain>
    </source>
</reference>
<dbReference type="SMART" id="SM00387">
    <property type="entry name" value="HATPase_c"/>
    <property type="match status" value="1"/>
</dbReference>
<dbReference type="EC" id="2.7.13.3" evidence="2"/>
<dbReference type="InterPro" id="IPR005467">
    <property type="entry name" value="His_kinase_dom"/>
</dbReference>
<gene>
    <name evidence="9" type="ORF">ENR47_07475</name>
</gene>
<name>A0A832H2Q9_9CYAN</name>
<dbReference type="InterPro" id="IPR003661">
    <property type="entry name" value="HisK_dim/P_dom"/>
</dbReference>
<keyword evidence="3 6" id="KW-0597">Phosphoprotein</keyword>
<dbReference type="SUPFAM" id="SSF52172">
    <property type="entry name" value="CheY-like"/>
    <property type="match status" value="1"/>
</dbReference>
<feature type="domain" description="Response regulatory" evidence="8">
    <location>
        <begin position="3"/>
        <end position="119"/>
    </location>
</feature>
<comment type="catalytic activity">
    <reaction evidence="1">
        <text>ATP + protein L-histidine = ADP + protein N-phospho-L-histidine.</text>
        <dbReference type="EC" id="2.7.13.3"/>
    </reaction>
</comment>
<dbReference type="InterPro" id="IPR001789">
    <property type="entry name" value="Sig_transdc_resp-reg_receiver"/>
</dbReference>
<feature type="modified residue" description="4-aspartylphosphate" evidence="6">
    <location>
        <position position="52"/>
    </location>
</feature>
<evidence type="ECO:0000256" key="6">
    <source>
        <dbReference type="PROSITE-ProRule" id="PRU00169"/>
    </source>
</evidence>
<dbReference type="PANTHER" id="PTHR43547:SF2">
    <property type="entry name" value="HYBRID SIGNAL TRANSDUCTION HISTIDINE KINASE C"/>
    <property type="match status" value="1"/>
</dbReference>
<organism evidence="9">
    <name type="scientific">Oscillatoriales cyanobacterium SpSt-402</name>
    <dbReference type="NCBI Taxonomy" id="2282168"/>
    <lineage>
        <taxon>Bacteria</taxon>
        <taxon>Bacillati</taxon>
        <taxon>Cyanobacteriota</taxon>
        <taxon>Cyanophyceae</taxon>
        <taxon>Oscillatoriophycideae</taxon>
        <taxon>Oscillatoriales</taxon>
    </lineage>
</organism>
<dbReference type="AlphaFoldDB" id="A0A832H2Q9"/>
<evidence type="ECO:0000256" key="3">
    <source>
        <dbReference type="ARBA" id="ARBA00022553"/>
    </source>
</evidence>
<dbReference type="EMBL" id="DSRD01000480">
    <property type="protein sequence ID" value="HGW94107.1"/>
    <property type="molecule type" value="Genomic_DNA"/>
</dbReference>
<evidence type="ECO:0000259" key="8">
    <source>
        <dbReference type="PROSITE" id="PS50110"/>
    </source>
</evidence>
<dbReference type="PROSITE" id="PS50109">
    <property type="entry name" value="HIS_KIN"/>
    <property type="match status" value="1"/>
</dbReference>
<keyword evidence="5" id="KW-0902">Two-component regulatory system</keyword>
<dbReference type="SUPFAM" id="SSF55874">
    <property type="entry name" value="ATPase domain of HSP90 chaperone/DNA topoisomerase II/histidine kinase"/>
    <property type="match status" value="1"/>
</dbReference>
<feature type="domain" description="Histidine kinase" evidence="7">
    <location>
        <begin position="143"/>
        <end position="364"/>
    </location>
</feature>
<sequence>MKTVFIIDDDHLVRESIQDCLEAEGFRVIAVDNGQTGIHLAVEAPPDLILCDVKMAGIDGYEVLTALRGNPLTVAIPFIFLTAQSDKSALRQGMNLGADDYLTKPFSVEELLAAIATRLARQEMVRSQSQQRLEELRQNISLSLPHELKTPLTGIFTAVELMRVMVNGAEPSELLEIADTIEMSAQKLYRLIQNFLLYAKLEVAIQDPHYQKVAHDDCTMQPELVITNTALEIAKRAERSANLYMDVRRATISVSVFDLEKVMTEVLDNAFKFSTPNTPVTVVSFVEAEHYHIKVTNQGRGMTAQQIADLGGYMQFNRKFYEQQGVGLGLAIAKRLVELREGHLTIQSIPQETITVCITFPCISLVPREEPLV</sequence>
<dbReference type="Gene3D" id="3.30.565.10">
    <property type="entry name" value="Histidine kinase-like ATPase, C-terminal domain"/>
    <property type="match status" value="1"/>
</dbReference>
<dbReference type="SMART" id="SM00448">
    <property type="entry name" value="REC"/>
    <property type="match status" value="1"/>
</dbReference>
<dbReference type="Gene3D" id="1.10.287.130">
    <property type="match status" value="1"/>
</dbReference>
<evidence type="ECO:0000256" key="5">
    <source>
        <dbReference type="ARBA" id="ARBA00023012"/>
    </source>
</evidence>
<dbReference type="CDD" id="cd00082">
    <property type="entry name" value="HisKA"/>
    <property type="match status" value="1"/>
</dbReference>
<dbReference type="Pfam" id="PF02518">
    <property type="entry name" value="HATPase_c"/>
    <property type="match status" value="1"/>
</dbReference>
<dbReference type="InterPro" id="IPR011006">
    <property type="entry name" value="CheY-like_superfamily"/>
</dbReference>
<dbReference type="PROSITE" id="PS50110">
    <property type="entry name" value="RESPONSE_REGULATORY"/>
    <property type="match status" value="1"/>
</dbReference>
<evidence type="ECO:0000313" key="9">
    <source>
        <dbReference type="EMBL" id="HGW94107.1"/>
    </source>
</evidence>
<accession>A0A832H2Q9</accession>
<dbReference type="Pfam" id="PF00072">
    <property type="entry name" value="Response_reg"/>
    <property type="match status" value="1"/>
</dbReference>
<dbReference type="InterPro" id="IPR036097">
    <property type="entry name" value="HisK_dim/P_sf"/>
</dbReference>
<evidence type="ECO:0000256" key="4">
    <source>
        <dbReference type="ARBA" id="ARBA00022777"/>
    </source>
</evidence>
<protein>
    <recommendedName>
        <fullName evidence="2">histidine kinase</fullName>
        <ecNumber evidence="2">2.7.13.3</ecNumber>
    </recommendedName>
</protein>
<dbReference type="InterPro" id="IPR036890">
    <property type="entry name" value="HATPase_C_sf"/>
</dbReference>
<proteinExistence type="predicted"/>
<comment type="caution">
    <text evidence="9">The sequence shown here is derived from an EMBL/GenBank/DDBJ whole genome shotgun (WGS) entry which is preliminary data.</text>
</comment>
<evidence type="ECO:0000256" key="1">
    <source>
        <dbReference type="ARBA" id="ARBA00000085"/>
    </source>
</evidence>
<dbReference type="CDD" id="cd17574">
    <property type="entry name" value="REC_OmpR"/>
    <property type="match status" value="1"/>
</dbReference>